<feature type="binding site" evidence="8">
    <location>
        <begin position="12"/>
        <end position="17"/>
    </location>
    <ligand>
        <name>ATP</name>
        <dbReference type="ChEBI" id="CHEBI:30616"/>
    </ligand>
</feature>
<dbReference type="EC" id="6.3.3.3" evidence="8"/>
<dbReference type="InterPro" id="IPR004472">
    <property type="entry name" value="DTB_synth_BioD"/>
</dbReference>
<dbReference type="NCBIfam" id="TIGR00347">
    <property type="entry name" value="bioD"/>
    <property type="match status" value="1"/>
</dbReference>
<keyword evidence="10" id="KW-1185">Reference proteome</keyword>
<evidence type="ECO:0000256" key="3">
    <source>
        <dbReference type="ARBA" id="ARBA00022723"/>
    </source>
</evidence>
<reference evidence="9 10" key="1">
    <citation type="submission" date="2019-07" db="EMBL/GenBank/DDBJ databases">
        <title>Genomes of sea-ice associated Colwellia species.</title>
        <authorList>
            <person name="Bowman J.P."/>
        </authorList>
    </citation>
    <scope>NUCLEOTIDE SEQUENCE [LARGE SCALE GENOMIC DNA]</scope>
    <source>
        <strain evidence="9 10">ACAM 459</strain>
    </source>
</reference>
<evidence type="ECO:0000256" key="4">
    <source>
        <dbReference type="ARBA" id="ARBA00022741"/>
    </source>
</evidence>
<dbReference type="GO" id="GO:0009102">
    <property type="term" value="P:biotin biosynthetic process"/>
    <property type="evidence" value="ECO:0007669"/>
    <property type="project" value="UniProtKB-UniRule"/>
</dbReference>
<gene>
    <name evidence="8 9" type="primary">bioD</name>
    <name evidence="9" type="ORF">ESZ36_18505</name>
</gene>
<dbReference type="GO" id="GO:0004141">
    <property type="term" value="F:dethiobiotin synthase activity"/>
    <property type="evidence" value="ECO:0007669"/>
    <property type="project" value="UniProtKB-UniRule"/>
</dbReference>
<dbReference type="OrthoDB" id="9802097at2"/>
<name>A0A5C6Q8M0_9GAMM</name>
<comment type="subunit">
    <text evidence="8">Homodimer.</text>
</comment>
<evidence type="ECO:0000256" key="6">
    <source>
        <dbReference type="ARBA" id="ARBA00022840"/>
    </source>
</evidence>
<dbReference type="GO" id="GO:0042803">
    <property type="term" value="F:protein homodimerization activity"/>
    <property type="evidence" value="ECO:0007669"/>
    <property type="project" value="UniProtKB-ARBA"/>
</dbReference>
<comment type="subcellular location">
    <subcellularLocation>
        <location evidence="8">Cytoplasm</location>
    </subcellularLocation>
</comment>
<dbReference type="UniPathway" id="UPA00078">
    <property type="reaction ID" value="UER00161"/>
</dbReference>
<accession>A0A5C6Q8M0</accession>
<evidence type="ECO:0000256" key="1">
    <source>
        <dbReference type="ARBA" id="ARBA00022490"/>
    </source>
</evidence>
<comment type="pathway">
    <text evidence="8">Cofactor biosynthesis; biotin biosynthesis; biotin from 7,8-diaminononanoate: step 1/2.</text>
</comment>
<dbReference type="GO" id="GO:0005524">
    <property type="term" value="F:ATP binding"/>
    <property type="evidence" value="ECO:0007669"/>
    <property type="project" value="UniProtKB-UniRule"/>
</dbReference>
<comment type="catalytic activity">
    <reaction evidence="8">
        <text>(7R,8S)-7,8-diammoniononanoate + CO2 + ATP = (4R,5S)-dethiobiotin + ADP + phosphate + 3 H(+)</text>
        <dbReference type="Rhea" id="RHEA:15805"/>
        <dbReference type="ChEBI" id="CHEBI:15378"/>
        <dbReference type="ChEBI" id="CHEBI:16526"/>
        <dbReference type="ChEBI" id="CHEBI:30616"/>
        <dbReference type="ChEBI" id="CHEBI:43474"/>
        <dbReference type="ChEBI" id="CHEBI:149469"/>
        <dbReference type="ChEBI" id="CHEBI:149473"/>
        <dbReference type="ChEBI" id="CHEBI:456216"/>
        <dbReference type="EC" id="6.3.3.3"/>
    </reaction>
</comment>
<keyword evidence="1 8" id="KW-0963">Cytoplasm</keyword>
<dbReference type="HAMAP" id="MF_00336">
    <property type="entry name" value="BioD"/>
    <property type="match status" value="1"/>
</dbReference>
<evidence type="ECO:0000313" key="9">
    <source>
        <dbReference type="EMBL" id="TWX65266.1"/>
    </source>
</evidence>
<evidence type="ECO:0000256" key="7">
    <source>
        <dbReference type="ARBA" id="ARBA00022842"/>
    </source>
</evidence>
<comment type="function">
    <text evidence="8">Catalyzes a mechanistically unusual reaction, the ATP-dependent insertion of CO2 between the N7 and N8 nitrogen atoms of 7,8-diaminopelargonic acid (DAPA, also called 7,8-diammoniononanoate) to form a ureido ring.</text>
</comment>
<protein>
    <recommendedName>
        <fullName evidence="8">ATP-dependent dethiobiotin synthetase BioD</fullName>
        <ecNumber evidence="8">6.3.3.3</ecNumber>
    </recommendedName>
    <alternativeName>
        <fullName evidence="8">DTB synthetase</fullName>
        <shortName evidence="8">DTBS</shortName>
    </alternativeName>
    <alternativeName>
        <fullName evidence="8">Dethiobiotin synthase</fullName>
    </alternativeName>
</protein>
<dbReference type="Proteomes" id="UP000321822">
    <property type="component" value="Unassembled WGS sequence"/>
</dbReference>
<dbReference type="AlphaFoldDB" id="A0A5C6Q8M0"/>
<dbReference type="GO" id="GO:0000287">
    <property type="term" value="F:magnesium ion binding"/>
    <property type="evidence" value="ECO:0007669"/>
    <property type="project" value="UniProtKB-UniRule"/>
</dbReference>
<comment type="similarity">
    <text evidence="8">Belongs to the dethiobiotin synthetase family.</text>
</comment>
<proteinExistence type="inferred from homology"/>
<evidence type="ECO:0000256" key="2">
    <source>
        <dbReference type="ARBA" id="ARBA00022598"/>
    </source>
</evidence>
<keyword evidence="2 8" id="KW-0436">Ligase</keyword>
<evidence type="ECO:0000313" key="10">
    <source>
        <dbReference type="Proteomes" id="UP000321822"/>
    </source>
</evidence>
<dbReference type="Pfam" id="PF13500">
    <property type="entry name" value="AAA_26"/>
    <property type="match status" value="2"/>
</dbReference>
<feature type="active site" evidence="8">
    <location>
        <position position="44"/>
    </location>
</feature>
<comment type="caution">
    <text evidence="8">Lacks conserved residue(s) required for the propagation of feature annotation.</text>
</comment>
<dbReference type="InterPro" id="IPR027417">
    <property type="entry name" value="P-loop_NTPase"/>
</dbReference>
<keyword evidence="6 8" id="KW-0067">ATP-binding</keyword>
<dbReference type="SUPFAM" id="SSF52540">
    <property type="entry name" value="P-loop containing nucleoside triphosphate hydrolases"/>
    <property type="match status" value="1"/>
</dbReference>
<dbReference type="Gene3D" id="3.40.50.300">
    <property type="entry name" value="P-loop containing nucleotide triphosphate hydrolases"/>
    <property type="match status" value="1"/>
</dbReference>
<dbReference type="PANTHER" id="PTHR43210">
    <property type="entry name" value="DETHIOBIOTIN SYNTHETASE"/>
    <property type="match status" value="1"/>
</dbReference>
<dbReference type="EMBL" id="VOLT01000011">
    <property type="protein sequence ID" value="TWX65266.1"/>
    <property type="molecule type" value="Genomic_DNA"/>
</dbReference>
<feature type="binding site" evidence="8">
    <location>
        <begin position="202"/>
        <end position="203"/>
    </location>
    <ligand>
        <name>ATP</name>
        <dbReference type="ChEBI" id="CHEBI:30616"/>
    </ligand>
</feature>
<dbReference type="FunFam" id="3.40.50.300:FF:000292">
    <property type="entry name" value="ATP-dependent dethiobiotin synthetase BioD"/>
    <property type="match status" value="1"/>
</dbReference>
<keyword evidence="4 8" id="KW-0547">Nucleotide-binding</keyword>
<evidence type="ECO:0000256" key="5">
    <source>
        <dbReference type="ARBA" id="ARBA00022756"/>
    </source>
</evidence>
<organism evidence="9 10">
    <name type="scientific">Colwellia demingiae</name>
    <dbReference type="NCBI Taxonomy" id="89401"/>
    <lineage>
        <taxon>Bacteria</taxon>
        <taxon>Pseudomonadati</taxon>
        <taxon>Pseudomonadota</taxon>
        <taxon>Gammaproteobacteria</taxon>
        <taxon>Alteromonadales</taxon>
        <taxon>Colwelliaceae</taxon>
        <taxon>Colwellia</taxon>
    </lineage>
</organism>
<feature type="binding site" evidence="8">
    <location>
        <position position="16"/>
    </location>
    <ligand>
        <name>Mg(2+)</name>
        <dbReference type="ChEBI" id="CHEBI:18420"/>
    </ligand>
</feature>
<feature type="binding site" evidence="8">
    <location>
        <position position="123"/>
    </location>
    <ligand>
        <name>Mg(2+)</name>
        <dbReference type="ChEBI" id="CHEBI:18420"/>
    </ligand>
</feature>
<sequence length="263" mass="28718">MKQFFVTATDTDAGKTFVSCALIHAFTQHINASTNEKMKVAAFKPISAGCELVDGQLVNEDAKLLSEFANCGQSISHINPIAFEQPIAPHIAAKKQNKQITIEDINHNYQQVKSLNADITLVEGAGGWRLPLGEIIVLSHNNADKSGDNNKPTYQFLSDFVKATNLEVILIVNMKLGCLNHALLTYETITADGLNCVAWIANCASNDAMNNLSENISELEKILPIPKMAQFDFIADVDEEGKAVSYIEKISRAANKINLSVLV</sequence>
<comment type="caution">
    <text evidence="9">The sequence shown here is derived from an EMBL/GenBank/DDBJ whole genome shotgun (WGS) entry which is preliminary data.</text>
</comment>
<feature type="binding site" evidence="8">
    <location>
        <position position="61"/>
    </location>
    <ligand>
        <name>Mg(2+)</name>
        <dbReference type="ChEBI" id="CHEBI:18420"/>
    </ligand>
</feature>
<feature type="binding site" evidence="8">
    <location>
        <begin position="123"/>
        <end position="126"/>
    </location>
    <ligand>
        <name>ATP</name>
        <dbReference type="ChEBI" id="CHEBI:30616"/>
    </ligand>
</feature>
<dbReference type="GO" id="GO:0005829">
    <property type="term" value="C:cytosol"/>
    <property type="evidence" value="ECO:0007669"/>
    <property type="project" value="TreeGrafter"/>
</dbReference>
<keyword evidence="5 8" id="KW-0093">Biotin biosynthesis</keyword>
<evidence type="ECO:0000256" key="8">
    <source>
        <dbReference type="HAMAP-Rule" id="MF_00336"/>
    </source>
</evidence>
<keyword evidence="3 8" id="KW-0479">Metal-binding</keyword>
<dbReference type="RefSeq" id="WP_146790602.1">
    <property type="nucleotide sequence ID" value="NZ_VOLT01000011.1"/>
</dbReference>
<keyword evidence="7 8" id="KW-0460">Magnesium</keyword>
<dbReference type="CDD" id="cd03109">
    <property type="entry name" value="DTBS"/>
    <property type="match status" value="1"/>
</dbReference>
<dbReference type="PANTHER" id="PTHR43210:SF5">
    <property type="entry name" value="DETHIOBIOTIN SYNTHETASE"/>
    <property type="match status" value="1"/>
</dbReference>
<comment type="cofactor">
    <cofactor evidence="8">
        <name>Mg(2+)</name>
        <dbReference type="ChEBI" id="CHEBI:18420"/>
    </cofactor>
</comment>
<feature type="binding site" evidence="8">
    <location>
        <position position="61"/>
    </location>
    <ligand>
        <name>ATP</name>
        <dbReference type="ChEBI" id="CHEBI:30616"/>
    </ligand>
</feature>
<dbReference type="PIRSF" id="PIRSF006755">
    <property type="entry name" value="DTB_synth"/>
    <property type="match status" value="1"/>
</dbReference>